<keyword evidence="2" id="KW-1185">Reference proteome</keyword>
<reference evidence="1 2" key="1">
    <citation type="submission" date="2017-02" db="EMBL/GenBank/DDBJ databases">
        <title>Pseudoalteromonas ulvae TC14 Genome.</title>
        <authorList>
            <person name="Molmeret M."/>
        </authorList>
    </citation>
    <scope>NUCLEOTIDE SEQUENCE [LARGE SCALE GENOMIC DNA]</scope>
    <source>
        <strain evidence="1">TC14</strain>
    </source>
</reference>
<accession>A0A244CS90</accession>
<gene>
    <name evidence="1" type="ORF">B1199_09035</name>
</gene>
<dbReference type="AlphaFoldDB" id="A0A244CS90"/>
<evidence type="ECO:0000313" key="1">
    <source>
        <dbReference type="EMBL" id="OUL58461.1"/>
    </source>
</evidence>
<dbReference type="RefSeq" id="WP_086743764.1">
    <property type="nucleotide sequence ID" value="NZ_MWPV01000002.1"/>
</dbReference>
<dbReference type="Proteomes" id="UP000194841">
    <property type="component" value="Unassembled WGS sequence"/>
</dbReference>
<name>A0A244CS90_PSEDV</name>
<protein>
    <recommendedName>
        <fullName evidence="3">Proteinase inhibitor I42 chagasin domain-containing protein</fullName>
    </recommendedName>
</protein>
<dbReference type="EMBL" id="MWPV01000002">
    <property type="protein sequence ID" value="OUL58461.1"/>
    <property type="molecule type" value="Genomic_DNA"/>
</dbReference>
<organism evidence="1 2">
    <name type="scientific">Pseudoalteromonas ulvae</name>
    <dbReference type="NCBI Taxonomy" id="107327"/>
    <lineage>
        <taxon>Bacteria</taxon>
        <taxon>Pseudomonadati</taxon>
        <taxon>Pseudomonadota</taxon>
        <taxon>Gammaproteobacteria</taxon>
        <taxon>Alteromonadales</taxon>
        <taxon>Pseudoalteromonadaceae</taxon>
        <taxon>Pseudoalteromonas</taxon>
    </lineage>
</organism>
<evidence type="ECO:0000313" key="2">
    <source>
        <dbReference type="Proteomes" id="UP000194841"/>
    </source>
</evidence>
<sequence>MTESSQHLLNNFFENQLSIGEQAFFFKECNPSKLNHWQVRTDNSDVYEVAHVNVFQPPVRAIGEFCVKQWCFVMKKAGQAQIVFELLNPDGQRIEKQIEVRLSVSESAPASKA</sequence>
<comment type="caution">
    <text evidence="1">The sequence shown here is derived from an EMBL/GenBank/DDBJ whole genome shotgun (WGS) entry which is preliminary data.</text>
</comment>
<proteinExistence type="predicted"/>
<evidence type="ECO:0008006" key="3">
    <source>
        <dbReference type="Google" id="ProtNLM"/>
    </source>
</evidence>